<gene>
    <name evidence="2" type="ORF">TIFTF001_044082</name>
</gene>
<name>A0AA87Z7S3_FICCA</name>
<keyword evidence="3" id="KW-1185">Reference proteome</keyword>
<keyword evidence="1" id="KW-0175">Coiled coil</keyword>
<evidence type="ECO:0000313" key="3">
    <source>
        <dbReference type="Proteomes" id="UP001187192"/>
    </source>
</evidence>
<dbReference type="EMBL" id="BTGU01003124">
    <property type="protein sequence ID" value="GMN27140.1"/>
    <property type="molecule type" value="Genomic_DNA"/>
</dbReference>
<protein>
    <submittedName>
        <fullName evidence="2">Uncharacterized protein</fullName>
    </submittedName>
</protein>
<accession>A0AA87Z7S3</accession>
<reference evidence="2" key="1">
    <citation type="submission" date="2023-07" db="EMBL/GenBank/DDBJ databases">
        <title>draft genome sequence of fig (Ficus carica).</title>
        <authorList>
            <person name="Takahashi T."/>
            <person name="Nishimura K."/>
        </authorList>
    </citation>
    <scope>NUCLEOTIDE SEQUENCE</scope>
</reference>
<dbReference type="AlphaFoldDB" id="A0AA87Z7S3"/>
<evidence type="ECO:0000313" key="2">
    <source>
        <dbReference type="EMBL" id="GMN27140.1"/>
    </source>
</evidence>
<comment type="caution">
    <text evidence="2">The sequence shown here is derived from an EMBL/GenBank/DDBJ whole genome shotgun (WGS) entry which is preliminary data.</text>
</comment>
<feature type="coiled-coil region" evidence="1">
    <location>
        <begin position="83"/>
        <end position="110"/>
    </location>
</feature>
<organism evidence="2 3">
    <name type="scientific">Ficus carica</name>
    <name type="common">Common fig</name>
    <dbReference type="NCBI Taxonomy" id="3494"/>
    <lineage>
        <taxon>Eukaryota</taxon>
        <taxon>Viridiplantae</taxon>
        <taxon>Streptophyta</taxon>
        <taxon>Embryophyta</taxon>
        <taxon>Tracheophyta</taxon>
        <taxon>Spermatophyta</taxon>
        <taxon>Magnoliopsida</taxon>
        <taxon>eudicotyledons</taxon>
        <taxon>Gunneridae</taxon>
        <taxon>Pentapetalae</taxon>
        <taxon>rosids</taxon>
        <taxon>fabids</taxon>
        <taxon>Rosales</taxon>
        <taxon>Moraceae</taxon>
        <taxon>Ficeae</taxon>
        <taxon>Ficus</taxon>
    </lineage>
</organism>
<sequence length="115" mass="12948">MKDFVITITKTVATHVVISGTIATPIVISDIVTTPPATSSATIAKINYSQLDCSSDDDDLSVEDNQRAYKEMYSKWIQVCKINRSLKIHVDELRKEIDVLKRAVINYEFLAVEKE</sequence>
<dbReference type="Proteomes" id="UP001187192">
    <property type="component" value="Unassembled WGS sequence"/>
</dbReference>
<proteinExistence type="predicted"/>
<evidence type="ECO:0000256" key="1">
    <source>
        <dbReference type="SAM" id="Coils"/>
    </source>
</evidence>